<sequence length="410" mass="46707">MEASISRSFIKFTNRHSINTIILSKRHPLKLSRHPSRTHLSPLCHHTPLATLSLSNPNSHSRYPFPNWKPSLSTPSPSPFQSNLNNPISTDHFARILSGHSDKSFEWRFAADGVNGRELGFVSEDKRPVVTVVVLGWLGSKQKHLRRYAELYNMFGMDAVTLAAPVNDVLGLHWGRKLEARVAVLTDELVSWLEKKENDGRERFLIFHTFSNTGWLAYGSILNRLQGRQELLDKIKGCVVDSGGDPELDPKVWAAGFTTAILKKQSSAVNSSSESMEVKNEAPNANVDEKEAFIENFLLTLFEKFFDYILKLPDIKKRLTEVTSTLSENQPLHPQLYLYSTADKVIPFHKIELFAEYQKKLGKNVTTFNFKSTPHVDHYRTFPDTYRSLVQTFLKDCFALEGKQLYNLVK</sequence>
<dbReference type="Proteomes" id="UP001055811">
    <property type="component" value="Linkage Group LG03"/>
</dbReference>
<gene>
    <name evidence="1" type="ORF">L2E82_18428</name>
</gene>
<keyword evidence="2" id="KW-1185">Reference proteome</keyword>
<protein>
    <submittedName>
        <fullName evidence="1">Uncharacterized protein</fullName>
    </submittedName>
</protein>
<reference evidence="2" key="1">
    <citation type="journal article" date="2022" name="Mol. Ecol. Resour.">
        <title>The genomes of chicory, endive, great burdock and yacon provide insights into Asteraceae palaeo-polyploidization history and plant inulin production.</title>
        <authorList>
            <person name="Fan W."/>
            <person name="Wang S."/>
            <person name="Wang H."/>
            <person name="Wang A."/>
            <person name="Jiang F."/>
            <person name="Liu H."/>
            <person name="Zhao H."/>
            <person name="Xu D."/>
            <person name="Zhang Y."/>
        </authorList>
    </citation>
    <scope>NUCLEOTIDE SEQUENCE [LARGE SCALE GENOMIC DNA]</scope>
    <source>
        <strain evidence="2">cv. Punajuju</strain>
    </source>
</reference>
<proteinExistence type="predicted"/>
<dbReference type="EMBL" id="CM042011">
    <property type="protein sequence ID" value="KAI3767998.1"/>
    <property type="molecule type" value="Genomic_DNA"/>
</dbReference>
<accession>A0ACB9FAS8</accession>
<organism evidence="1 2">
    <name type="scientific">Cichorium intybus</name>
    <name type="common">Chicory</name>
    <dbReference type="NCBI Taxonomy" id="13427"/>
    <lineage>
        <taxon>Eukaryota</taxon>
        <taxon>Viridiplantae</taxon>
        <taxon>Streptophyta</taxon>
        <taxon>Embryophyta</taxon>
        <taxon>Tracheophyta</taxon>
        <taxon>Spermatophyta</taxon>
        <taxon>Magnoliopsida</taxon>
        <taxon>eudicotyledons</taxon>
        <taxon>Gunneridae</taxon>
        <taxon>Pentapetalae</taxon>
        <taxon>asterids</taxon>
        <taxon>campanulids</taxon>
        <taxon>Asterales</taxon>
        <taxon>Asteraceae</taxon>
        <taxon>Cichorioideae</taxon>
        <taxon>Cichorieae</taxon>
        <taxon>Cichoriinae</taxon>
        <taxon>Cichorium</taxon>
    </lineage>
</organism>
<reference evidence="1 2" key="2">
    <citation type="journal article" date="2022" name="Mol. Ecol. Resour.">
        <title>The genomes of chicory, endive, great burdock and yacon provide insights into Asteraceae paleo-polyploidization history and plant inulin production.</title>
        <authorList>
            <person name="Fan W."/>
            <person name="Wang S."/>
            <person name="Wang H."/>
            <person name="Wang A."/>
            <person name="Jiang F."/>
            <person name="Liu H."/>
            <person name="Zhao H."/>
            <person name="Xu D."/>
            <person name="Zhang Y."/>
        </authorList>
    </citation>
    <scope>NUCLEOTIDE SEQUENCE [LARGE SCALE GENOMIC DNA]</scope>
    <source>
        <strain evidence="2">cv. Punajuju</strain>
        <tissue evidence="1">Leaves</tissue>
    </source>
</reference>
<evidence type="ECO:0000313" key="1">
    <source>
        <dbReference type="EMBL" id="KAI3767998.1"/>
    </source>
</evidence>
<evidence type="ECO:0000313" key="2">
    <source>
        <dbReference type="Proteomes" id="UP001055811"/>
    </source>
</evidence>
<name>A0ACB9FAS8_CICIN</name>
<comment type="caution">
    <text evidence="1">The sequence shown here is derived from an EMBL/GenBank/DDBJ whole genome shotgun (WGS) entry which is preliminary data.</text>
</comment>